<dbReference type="SUPFAM" id="SSF143120">
    <property type="entry name" value="YefM-like"/>
    <property type="match status" value="1"/>
</dbReference>
<comment type="function">
    <text evidence="2">Antitoxin component of a type II toxin-antitoxin (TA) system.</text>
</comment>
<dbReference type="Pfam" id="PF02604">
    <property type="entry name" value="PhdYeFM_antitox"/>
    <property type="match status" value="1"/>
</dbReference>
<dbReference type="Proteomes" id="UP000078302">
    <property type="component" value="Unassembled WGS sequence"/>
</dbReference>
<dbReference type="RefSeq" id="WP_064218652.1">
    <property type="nucleotide sequence ID" value="NZ_LVXZ01000059.1"/>
</dbReference>
<evidence type="ECO:0000313" key="3">
    <source>
        <dbReference type="EMBL" id="OAP91895.1"/>
    </source>
</evidence>
<evidence type="ECO:0000256" key="1">
    <source>
        <dbReference type="ARBA" id="ARBA00009981"/>
    </source>
</evidence>
<dbReference type="InterPro" id="IPR006442">
    <property type="entry name" value="Antitoxin_Phd/YefM"/>
</dbReference>
<dbReference type="OrthoDB" id="33091at2"/>
<dbReference type="AlphaFoldDB" id="A0A179BKS7"/>
<accession>A0A179BKS7</accession>
<comment type="caution">
    <text evidence="3">The sequence shown here is derived from an EMBL/GenBank/DDBJ whole genome shotgun (WGS) entry which is preliminary data.</text>
</comment>
<evidence type="ECO:0000256" key="2">
    <source>
        <dbReference type="RuleBase" id="RU362080"/>
    </source>
</evidence>
<gene>
    <name evidence="3" type="ORF">A4H96_05470</name>
</gene>
<dbReference type="InterPro" id="IPR051416">
    <property type="entry name" value="phD-YefM_TA_antitoxins"/>
</dbReference>
<proteinExistence type="inferred from homology"/>
<keyword evidence="4" id="KW-1185">Reference proteome</keyword>
<dbReference type="InterPro" id="IPR036165">
    <property type="entry name" value="YefM-like_sf"/>
</dbReference>
<dbReference type="Gene3D" id="3.40.1620.10">
    <property type="entry name" value="YefM-like domain"/>
    <property type="match status" value="1"/>
</dbReference>
<reference evidence="3 4" key="1">
    <citation type="submission" date="2016-04" db="EMBL/GenBank/DDBJ databases">
        <title>Acidithiobacillus ferrooxidans genome sequencing and assembly.</title>
        <authorList>
            <person name="Zhou Z."/>
        </authorList>
    </citation>
    <scope>NUCLEOTIDE SEQUENCE [LARGE SCALE GENOMIC DNA]</scope>
    <source>
        <strain evidence="3 4">BY0502</strain>
    </source>
</reference>
<name>A0A179BKS7_ACIFR</name>
<protein>
    <recommendedName>
        <fullName evidence="2">Antitoxin</fullName>
    </recommendedName>
</protein>
<comment type="similarity">
    <text evidence="1 2">Belongs to the phD/YefM antitoxin family.</text>
</comment>
<dbReference type="NCBIfam" id="TIGR01552">
    <property type="entry name" value="phd_fam"/>
    <property type="match status" value="1"/>
</dbReference>
<dbReference type="EMBL" id="LVXZ01000059">
    <property type="protein sequence ID" value="OAP91895.1"/>
    <property type="molecule type" value="Genomic_DNA"/>
</dbReference>
<sequence>MTIVNIHEAKTQLSRYVDQAAAGEEIIIARSGKPIARLVSLSAPPKPRSLGLGAGRFHMPDHFDQLAQAEIADMFLGPQD</sequence>
<organism evidence="3 4">
    <name type="scientific">Acidithiobacillus ferrooxidans</name>
    <name type="common">Thiobacillus ferrooxidans</name>
    <dbReference type="NCBI Taxonomy" id="920"/>
    <lineage>
        <taxon>Bacteria</taxon>
        <taxon>Pseudomonadati</taxon>
        <taxon>Pseudomonadota</taxon>
        <taxon>Acidithiobacillia</taxon>
        <taxon>Acidithiobacillales</taxon>
        <taxon>Acidithiobacillaceae</taxon>
        <taxon>Acidithiobacillus</taxon>
    </lineage>
</organism>
<evidence type="ECO:0000313" key="4">
    <source>
        <dbReference type="Proteomes" id="UP000078302"/>
    </source>
</evidence>
<dbReference type="PANTHER" id="PTHR35377">
    <property type="entry name" value="ANTITOXIN VAPB49-RELATED-RELATED"/>
    <property type="match status" value="1"/>
</dbReference>